<name>A0A3B1KIU2_ASTMX</name>
<dbReference type="Pfam" id="PF05485">
    <property type="entry name" value="THAP"/>
    <property type="match status" value="1"/>
</dbReference>
<dbReference type="AlphaFoldDB" id="A0A3B1KIU2"/>
<evidence type="ECO:0000256" key="5">
    <source>
        <dbReference type="ARBA" id="ARBA00022833"/>
    </source>
</evidence>
<dbReference type="InterPro" id="IPR006612">
    <property type="entry name" value="THAP_Znf"/>
</dbReference>
<feature type="domain" description="THAP-type" evidence="14">
    <location>
        <begin position="1"/>
        <end position="88"/>
    </location>
</feature>
<evidence type="ECO:0000256" key="4">
    <source>
        <dbReference type="ARBA" id="ARBA00022771"/>
    </source>
</evidence>
<evidence type="ECO:0000256" key="2">
    <source>
        <dbReference type="ARBA" id="ARBA00006177"/>
    </source>
</evidence>
<comment type="similarity">
    <text evidence="2 13">Belongs to the THAP1 family.</text>
</comment>
<evidence type="ECO:0000256" key="1">
    <source>
        <dbReference type="ARBA" id="ARBA00004642"/>
    </source>
</evidence>
<reference evidence="15" key="4">
    <citation type="submission" date="2025-09" db="UniProtKB">
        <authorList>
            <consortium name="Ensembl"/>
        </authorList>
    </citation>
    <scope>IDENTIFICATION</scope>
</reference>
<organism evidence="15 16">
    <name type="scientific">Astyanax mexicanus</name>
    <name type="common">Blind cave fish</name>
    <name type="synonym">Astyanax fasciatus mexicanus</name>
    <dbReference type="NCBI Taxonomy" id="7994"/>
    <lineage>
        <taxon>Eukaryota</taxon>
        <taxon>Metazoa</taxon>
        <taxon>Chordata</taxon>
        <taxon>Craniata</taxon>
        <taxon>Vertebrata</taxon>
        <taxon>Euteleostomi</taxon>
        <taxon>Actinopterygii</taxon>
        <taxon>Neopterygii</taxon>
        <taxon>Teleostei</taxon>
        <taxon>Ostariophysi</taxon>
        <taxon>Characiformes</taxon>
        <taxon>Characoidei</taxon>
        <taxon>Acestrorhamphidae</taxon>
        <taxon>Acestrorhamphinae</taxon>
        <taxon>Astyanax</taxon>
    </lineage>
</organism>
<evidence type="ECO:0000313" key="16">
    <source>
        <dbReference type="Proteomes" id="UP000018467"/>
    </source>
</evidence>
<dbReference type="GO" id="GO:0043565">
    <property type="term" value="F:sequence-specific DNA binding"/>
    <property type="evidence" value="ECO:0007669"/>
    <property type="project" value="UniProtKB-UniRule"/>
</dbReference>
<evidence type="ECO:0000313" key="15">
    <source>
        <dbReference type="Ensembl" id="ENSAMXP00000054488.1"/>
    </source>
</evidence>
<dbReference type="GeneTree" id="ENSGT00940000176864"/>
<evidence type="ECO:0000256" key="12">
    <source>
        <dbReference type="PROSITE-ProRule" id="PRU00309"/>
    </source>
</evidence>
<dbReference type="Ensembl" id="ENSAMXT00000044535.1">
    <property type="protein sequence ID" value="ENSAMXP00000054488.1"/>
    <property type="gene ID" value="ENSAMXG00000043904.1"/>
</dbReference>
<dbReference type="Gene3D" id="6.20.210.20">
    <property type="entry name" value="THAP domain"/>
    <property type="match status" value="1"/>
</dbReference>
<dbReference type="GO" id="GO:0001935">
    <property type="term" value="P:endothelial cell proliferation"/>
    <property type="evidence" value="ECO:0007669"/>
    <property type="project" value="UniProtKB-UniRule"/>
</dbReference>
<evidence type="ECO:0000256" key="3">
    <source>
        <dbReference type="ARBA" id="ARBA00022723"/>
    </source>
</evidence>
<comment type="function">
    <text evidence="13">DNA-binding transcription regulator that regulates endothelial cell proliferation and G1/S cell-cycle progression. Specifically binds the 5'-[AT]NTNN[GT]GGCA[AGT]-3' core DNA sequence and acts by modulating expression of pRB-E2F cell-cycle target genes.</text>
</comment>
<keyword evidence="6 13" id="KW-0805">Transcription regulation</keyword>
<evidence type="ECO:0000256" key="10">
    <source>
        <dbReference type="ARBA" id="ARBA00023242"/>
    </source>
</evidence>
<reference evidence="16" key="2">
    <citation type="journal article" date="2014" name="Nat. Commun.">
        <title>The cavefish genome reveals candidate genes for eye loss.</title>
        <authorList>
            <person name="McGaugh S.E."/>
            <person name="Gross J.B."/>
            <person name="Aken B."/>
            <person name="Blin M."/>
            <person name="Borowsky R."/>
            <person name="Chalopin D."/>
            <person name="Hinaux H."/>
            <person name="Jeffery W.R."/>
            <person name="Keene A."/>
            <person name="Ma L."/>
            <person name="Minx P."/>
            <person name="Murphy D."/>
            <person name="O'Quin K.E."/>
            <person name="Retaux S."/>
            <person name="Rohner N."/>
            <person name="Searle S.M."/>
            <person name="Stahl B.A."/>
            <person name="Tabin C."/>
            <person name="Volff J.N."/>
            <person name="Yoshizawa M."/>
            <person name="Warren W.C."/>
        </authorList>
    </citation>
    <scope>NUCLEOTIDE SEQUENCE [LARGE SCALE GENOMIC DNA]</scope>
    <source>
        <strain evidence="16">female</strain>
    </source>
</reference>
<sequence>MVRTCDYPGCRNKDVADSPHSFHRIPVTDIALRQLWILAMGFHVDTKVVKMKKLRVCGAHFSEDDYVSPCPGNRKKRILKKSAVPAPQVNKTIYQDSLELASTTPRVTVHQGYAKEIERNNLSHKIIIYHLVSY</sequence>
<evidence type="ECO:0000259" key="14">
    <source>
        <dbReference type="PROSITE" id="PS50950"/>
    </source>
</evidence>
<dbReference type="PROSITE" id="PS50950">
    <property type="entry name" value="ZF_THAP"/>
    <property type="match status" value="1"/>
</dbReference>
<evidence type="ECO:0000256" key="6">
    <source>
        <dbReference type="ARBA" id="ARBA00023015"/>
    </source>
</evidence>
<dbReference type="GO" id="GO:0005654">
    <property type="term" value="C:nucleoplasm"/>
    <property type="evidence" value="ECO:0007669"/>
    <property type="project" value="UniProtKB-SubCell"/>
</dbReference>
<keyword evidence="7 13" id="KW-0175">Coiled coil</keyword>
<dbReference type="SMART" id="SM00980">
    <property type="entry name" value="THAP"/>
    <property type="match status" value="1"/>
</dbReference>
<keyword evidence="11 13" id="KW-0131">Cell cycle</keyword>
<dbReference type="InParanoid" id="A0A3B1KIU2"/>
<proteinExistence type="inferred from homology"/>
<evidence type="ECO:0000256" key="13">
    <source>
        <dbReference type="RuleBase" id="RU369073"/>
    </source>
</evidence>
<evidence type="ECO:0000256" key="8">
    <source>
        <dbReference type="ARBA" id="ARBA00023125"/>
    </source>
</evidence>
<dbReference type="PANTHER" id="PTHR46600:SF1">
    <property type="entry name" value="THAP DOMAIN-CONTAINING PROTEIN 1"/>
    <property type="match status" value="1"/>
</dbReference>
<dbReference type="SMART" id="SM00692">
    <property type="entry name" value="DM3"/>
    <property type="match status" value="1"/>
</dbReference>
<comment type="subcellular location">
    <subcellularLocation>
        <location evidence="1 13">Nucleus</location>
        <location evidence="1 13">Nucleoplasm</location>
    </subcellularLocation>
</comment>
<accession>A0A3B1KIU2</accession>
<evidence type="ECO:0000256" key="7">
    <source>
        <dbReference type="ARBA" id="ARBA00023054"/>
    </source>
</evidence>
<keyword evidence="3" id="KW-0479">Metal-binding</keyword>
<keyword evidence="16" id="KW-1185">Reference proteome</keyword>
<reference evidence="16" key="1">
    <citation type="submission" date="2013-03" db="EMBL/GenBank/DDBJ databases">
        <authorList>
            <person name="Jeffery W."/>
            <person name="Warren W."/>
            <person name="Wilson R.K."/>
        </authorList>
    </citation>
    <scope>NUCLEOTIDE SEQUENCE</scope>
    <source>
        <strain evidence="16">female</strain>
    </source>
</reference>
<dbReference type="SUPFAM" id="SSF57716">
    <property type="entry name" value="Glucocorticoid receptor-like (DNA-binding domain)"/>
    <property type="match status" value="1"/>
</dbReference>
<dbReference type="InterPro" id="IPR026516">
    <property type="entry name" value="THAP1/10"/>
</dbReference>
<dbReference type="PANTHER" id="PTHR46600">
    <property type="entry name" value="THAP DOMAIN-CONTAINING"/>
    <property type="match status" value="1"/>
</dbReference>
<dbReference type="GO" id="GO:0008270">
    <property type="term" value="F:zinc ion binding"/>
    <property type="evidence" value="ECO:0007669"/>
    <property type="project" value="UniProtKB-KW"/>
</dbReference>
<dbReference type="Bgee" id="ENSAMXG00000043904">
    <property type="expression patterns" value="Expressed in embryo"/>
</dbReference>
<evidence type="ECO:0000256" key="11">
    <source>
        <dbReference type="ARBA" id="ARBA00023306"/>
    </source>
</evidence>
<dbReference type="InterPro" id="IPR038441">
    <property type="entry name" value="THAP_Znf_sf"/>
</dbReference>
<keyword evidence="4 12" id="KW-0863">Zinc-finger</keyword>
<reference evidence="15" key="3">
    <citation type="submission" date="2025-08" db="UniProtKB">
        <authorList>
            <consortium name="Ensembl"/>
        </authorList>
    </citation>
    <scope>IDENTIFICATION</scope>
</reference>
<protein>
    <recommendedName>
        <fullName evidence="13">THAP domain-containing protein 1</fullName>
    </recommendedName>
</protein>
<dbReference type="Proteomes" id="UP000018467">
    <property type="component" value="Unassembled WGS sequence"/>
</dbReference>
<keyword evidence="8 12" id="KW-0238">DNA-binding</keyword>
<keyword evidence="10 13" id="KW-0539">Nucleus</keyword>
<dbReference type="GO" id="GO:0003700">
    <property type="term" value="F:DNA-binding transcription factor activity"/>
    <property type="evidence" value="ECO:0007669"/>
    <property type="project" value="UniProtKB-UniRule"/>
</dbReference>
<keyword evidence="9 13" id="KW-0804">Transcription</keyword>
<keyword evidence="5" id="KW-0862">Zinc</keyword>
<evidence type="ECO:0000256" key="9">
    <source>
        <dbReference type="ARBA" id="ARBA00023163"/>
    </source>
</evidence>